<gene>
    <name evidence="2" type="ORF">LY60_01107</name>
</gene>
<accession>A0A562JEB8</accession>
<comment type="similarity">
    <text evidence="1">Belongs to the UPF0111 family.</text>
</comment>
<organism evidence="2 3">
    <name type="scientific">Sedimentibacter saalensis</name>
    <dbReference type="NCBI Taxonomy" id="130788"/>
    <lineage>
        <taxon>Bacteria</taxon>
        <taxon>Bacillati</taxon>
        <taxon>Bacillota</taxon>
        <taxon>Tissierellia</taxon>
        <taxon>Sedimentibacter</taxon>
    </lineage>
</organism>
<dbReference type="EMBL" id="VLKH01000003">
    <property type="protein sequence ID" value="TWH81363.1"/>
    <property type="molecule type" value="Genomic_DNA"/>
</dbReference>
<sequence>MARKNDFDYFDGFIKLSEYCCSAAEMLDDNIKKYDAETLQEKMKKMHEIEHAADLEGHEIIRRLAHEFITPIDREDIVQLLHQIDDITDCIEDVLLHMYMYNVKSIREDALGFSKIILQSCQELKDTFVEFKNFKKSKEIHKKIVHINKLEEDGDNLYTEAVRKLHMTSTDAIEIMTWTIAFNRFEKCCDACEEAANVVESIIMKNS</sequence>
<dbReference type="Gene3D" id="1.20.58.220">
    <property type="entry name" value="Phosphate transport system protein phou homolog 2, domain 2"/>
    <property type="match status" value="1"/>
</dbReference>
<dbReference type="RefSeq" id="WP_145081030.1">
    <property type="nucleotide sequence ID" value="NZ_DAMBUX010000013.1"/>
</dbReference>
<dbReference type="Pfam" id="PF01865">
    <property type="entry name" value="PhoU_div"/>
    <property type="match status" value="1"/>
</dbReference>
<proteinExistence type="inferred from homology"/>
<keyword evidence="3" id="KW-1185">Reference proteome</keyword>
<protein>
    <recommendedName>
        <fullName evidence="4">Phosphate transport regulator</fullName>
    </recommendedName>
</protein>
<dbReference type="InterPro" id="IPR018445">
    <property type="entry name" value="Put_Phosphate_transp_reg"/>
</dbReference>
<comment type="caution">
    <text evidence="2">The sequence shown here is derived from an EMBL/GenBank/DDBJ whole genome shotgun (WGS) entry which is preliminary data.</text>
</comment>
<evidence type="ECO:0008006" key="4">
    <source>
        <dbReference type="Google" id="ProtNLM"/>
    </source>
</evidence>
<dbReference type="OrthoDB" id="9797568at2"/>
<dbReference type="PANTHER" id="PTHR37298:SF1">
    <property type="entry name" value="UPF0111 PROTEIN YKAA"/>
    <property type="match status" value="1"/>
</dbReference>
<evidence type="ECO:0000256" key="1">
    <source>
        <dbReference type="ARBA" id="ARBA00008591"/>
    </source>
</evidence>
<dbReference type="InterPro" id="IPR052912">
    <property type="entry name" value="UPF0111_domain"/>
</dbReference>
<dbReference type="InterPro" id="IPR038078">
    <property type="entry name" value="PhoU-like_sf"/>
</dbReference>
<evidence type="ECO:0000313" key="2">
    <source>
        <dbReference type="EMBL" id="TWH81363.1"/>
    </source>
</evidence>
<reference evidence="2 3" key="1">
    <citation type="submission" date="2019-07" db="EMBL/GenBank/DDBJ databases">
        <title>Genomic Encyclopedia of Type Strains, Phase I: the one thousand microbial genomes (KMG-I) project.</title>
        <authorList>
            <person name="Kyrpides N."/>
        </authorList>
    </citation>
    <scope>NUCLEOTIDE SEQUENCE [LARGE SCALE GENOMIC DNA]</scope>
    <source>
        <strain evidence="2 3">DSM 13558</strain>
    </source>
</reference>
<name>A0A562JEB8_9FIRM</name>
<evidence type="ECO:0000313" key="3">
    <source>
        <dbReference type="Proteomes" id="UP000315343"/>
    </source>
</evidence>
<dbReference type="PANTHER" id="PTHR37298">
    <property type="entry name" value="UPF0111 PROTEIN YKAA"/>
    <property type="match status" value="1"/>
</dbReference>
<dbReference type="AlphaFoldDB" id="A0A562JEB8"/>
<dbReference type="Proteomes" id="UP000315343">
    <property type="component" value="Unassembled WGS sequence"/>
</dbReference>